<evidence type="ECO:0000313" key="1">
    <source>
        <dbReference type="EMBL" id="OCL01497.1"/>
    </source>
</evidence>
<sequence length="218" mass="24968">MTLLTPALHVWVGSKLCATERSLTGDEHLGMTSINDPESHLFGHVPIPPVLDHQCDSMAIERMKGLTASLLSALSRKIQAGRRCRKDWFEVFLTTFILLNNLEYVYGIQRTFQNYLGSTAEFGSHVKKTSEKYIDKWIWSAENILFMYNAFFKNTGAAFSLENIDSAITEGNLDQSSEDYVREVIHTIPHIKASARKMSDVTDYNYEMVWCWQLFVQN</sequence>
<protein>
    <submittedName>
        <fullName evidence="1">Uncharacterized protein</fullName>
    </submittedName>
</protein>
<accession>A0A8E2EMJ2</accession>
<dbReference type="EMBL" id="KV751121">
    <property type="protein sequence ID" value="OCL01497.1"/>
    <property type="molecule type" value="Genomic_DNA"/>
</dbReference>
<dbReference type="Proteomes" id="UP000250140">
    <property type="component" value="Unassembled WGS sequence"/>
</dbReference>
<keyword evidence="2" id="KW-1185">Reference proteome</keyword>
<gene>
    <name evidence="1" type="ORF">AOQ84DRAFT_219866</name>
</gene>
<dbReference type="OrthoDB" id="5362630at2759"/>
<dbReference type="AlphaFoldDB" id="A0A8E2EMJ2"/>
<proteinExistence type="predicted"/>
<evidence type="ECO:0000313" key="2">
    <source>
        <dbReference type="Proteomes" id="UP000250140"/>
    </source>
</evidence>
<name>A0A8E2EMJ2_9PEZI</name>
<organism evidence="1 2">
    <name type="scientific">Glonium stellatum</name>
    <dbReference type="NCBI Taxonomy" id="574774"/>
    <lineage>
        <taxon>Eukaryota</taxon>
        <taxon>Fungi</taxon>
        <taxon>Dikarya</taxon>
        <taxon>Ascomycota</taxon>
        <taxon>Pezizomycotina</taxon>
        <taxon>Dothideomycetes</taxon>
        <taxon>Pleosporomycetidae</taxon>
        <taxon>Gloniales</taxon>
        <taxon>Gloniaceae</taxon>
        <taxon>Glonium</taxon>
    </lineage>
</organism>
<reference evidence="1 2" key="1">
    <citation type="journal article" date="2016" name="Nat. Commun.">
        <title>Ectomycorrhizal ecology is imprinted in the genome of the dominant symbiotic fungus Cenococcum geophilum.</title>
        <authorList>
            <consortium name="DOE Joint Genome Institute"/>
            <person name="Peter M."/>
            <person name="Kohler A."/>
            <person name="Ohm R.A."/>
            <person name="Kuo A."/>
            <person name="Krutzmann J."/>
            <person name="Morin E."/>
            <person name="Arend M."/>
            <person name="Barry K.W."/>
            <person name="Binder M."/>
            <person name="Choi C."/>
            <person name="Clum A."/>
            <person name="Copeland A."/>
            <person name="Grisel N."/>
            <person name="Haridas S."/>
            <person name="Kipfer T."/>
            <person name="LaButti K."/>
            <person name="Lindquist E."/>
            <person name="Lipzen A."/>
            <person name="Maire R."/>
            <person name="Meier B."/>
            <person name="Mihaltcheva S."/>
            <person name="Molinier V."/>
            <person name="Murat C."/>
            <person name="Poggeler S."/>
            <person name="Quandt C.A."/>
            <person name="Sperisen C."/>
            <person name="Tritt A."/>
            <person name="Tisserant E."/>
            <person name="Crous P.W."/>
            <person name="Henrissat B."/>
            <person name="Nehls U."/>
            <person name="Egli S."/>
            <person name="Spatafora J.W."/>
            <person name="Grigoriev I.V."/>
            <person name="Martin F.M."/>
        </authorList>
    </citation>
    <scope>NUCLEOTIDE SEQUENCE [LARGE SCALE GENOMIC DNA]</scope>
    <source>
        <strain evidence="1 2">CBS 207.34</strain>
    </source>
</reference>